<keyword evidence="3" id="KW-1185">Reference proteome</keyword>
<proteinExistence type="predicted"/>
<gene>
    <name evidence="2" type="ORF">H9626_13750</name>
</gene>
<reference evidence="2 3" key="1">
    <citation type="submission" date="2020-08" db="EMBL/GenBank/DDBJ databases">
        <title>A Genomic Blueprint of the Chicken Gut Microbiome.</title>
        <authorList>
            <person name="Gilroy R."/>
            <person name="Ravi A."/>
            <person name="Getino M."/>
            <person name="Pursley I."/>
            <person name="Horton D.L."/>
            <person name="Alikhan N.-F."/>
            <person name="Baker D."/>
            <person name="Gharbi K."/>
            <person name="Hall N."/>
            <person name="Watson M."/>
            <person name="Adriaenssens E.M."/>
            <person name="Foster-Nyarko E."/>
            <person name="Jarju S."/>
            <person name="Secka A."/>
            <person name="Antonio M."/>
            <person name="Oren A."/>
            <person name="Chaudhuri R."/>
            <person name="La Ragione R.M."/>
            <person name="Hildebrand F."/>
            <person name="Pallen M.J."/>
        </authorList>
    </citation>
    <scope>NUCLEOTIDE SEQUENCE [LARGE SCALE GENOMIC DNA]</scope>
    <source>
        <strain evidence="2 3">Sa1YUN3</strain>
    </source>
</reference>
<comment type="caution">
    <text evidence="2">The sequence shown here is derived from an EMBL/GenBank/DDBJ whole genome shotgun (WGS) entry which is preliminary data.</text>
</comment>
<dbReference type="Pfam" id="PF01610">
    <property type="entry name" value="DDE_Tnp_ISL3"/>
    <property type="match status" value="1"/>
</dbReference>
<protein>
    <submittedName>
        <fullName evidence="2">Transposase</fullName>
    </submittedName>
</protein>
<organism evidence="2 3">
    <name type="scientific">Phocaeicola faecium</name>
    <dbReference type="NCBI Taxonomy" id="2762213"/>
    <lineage>
        <taxon>Bacteria</taxon>
        <taxon>Pseudomonadati</taxon>
        <taxon>Bacteroidota</taxon>
        <taxon>Bacteroidia</taxon>
        <taxon>Bacteroidales</taxon>
        <taxon>Bacteroidaceae</taxon>
        <taxon>Phocaeicola</taxon>
    </lineage>
</organism>
<evidence type="ECO:0000313" key="3">
    <source>
        <dbReference type="Proteomes" id="UP000616346"/>
    </source>
</evidence>
<accession>A0ABR8VEN7</accession>
<dbReference type="Proteomes" id="UP000616346">
    <property type="component" value="Unassembled WGS sequence"/>
</dbReference>
<sequence length="68" mass="8056">MERFDYMEFNKVLDTFSSHSTTIINYFEERLTNASAESFNAKIKAFRNQLRGVADVKFFLFRLAMLYA</sequence>
<feature type="domain" description="Transposase IS204/IS1001/IS1096/IS1165 DDE" evidence="1">
    <location>
        <begin position="5"/>
        <end position="62"/>
    </location>
</feature>
<dbReference type="EMBL" id="JACSPQ010000053">
    <property type="protein sequence ID" value="MBD8003249.1"/>
    <property type="molecule type" value="Genomic_DNA"/>
</dbReference>
<name>A0ABR8VEN7_9BACT</name>
<evidence type="ECO:0000313" key="2">
    <source>
        <dbReference type="EMBL" id="MBD8003249.1"/>
    </source>
</evidence>
<evidence type="ECO:0000259" key="1">
    <source>
        <dbReference type="Pfam" id="PF01610"/>
    </source>
</evidence>
<dbReference type="InterPro" id="IPR002560">
    <property type="entry name" value="Transposase_DDE"/>
</dbReference>